<reference evidence="7" key="1">
    <citation type="submission" date="2023-01" db="EMBL/GenBank/DDBJ databases">
        <title>The growth and conidiation of Purpureocillium lavendulum are regulated by nitrogen source and histone H3K14 acetylation.</title>
        <authorList>
            <person name="Tang P."/>
            <person name="Han J."/>
            <person name="Zhang C."/>
            <person name="Tang P."/>
            <person name="Qi F."/>
            <person name="Zhang K."/>
            <person name="Liang L."/>
        </authorList>
    </citation>
    <scope>NUCLEOTIDE SEQUENCE</scope>
    <source>
        <strain evidence="7">YMF1.00683</strain>
    </source>
</reference>
<comment type="subunit">
    <text evidence="4">Binds to mitochondrial small subunit 15S rRNA.</text>
</comment>
<evidence type="ECO:0000256" key="6">
    <source>
        <dbReference type="SAM" id="MobiDB-lite"/>
    </source>
</evidence>
<feature type="compositionally biased region" description="Low complexity" evidence="6">
    <location>
        <begin position="731"/>
        <end position="747"/>
    </location>
</feature>
<evidence type="ECO:0000313" key="7">
    <source>
        <dbReference type="EMBL" id="KAJ6440301.1"/>
    </source>
</evidence>
<dbReference type="EMBL" id="JAQHRD010000005">
    <property type="protein sequence ID" value="KAJ6440301.1"/>
    <property type="molecule type" value="Genomic_DNA"/>
</dbReference>
<dbReference type="InterPro" id="IPR011990">
    <property type="entry name" value="TPR-like_helical_dom_sf"/>
</dbReference>
<sequence length="839" mass="93704">MSLGIKSIWRTRSRCIGTPGASLLWRAGARSRAPLPPRYSTLRSDAATRPRNPQAPQAPPTPVARMPAVDVDVDVESQLRSQPRAEVVHSNHARNQLLRDAFRAETPAIKQAVERKLNSPFVPVARDYPSRAAAKQSMAWCRKMARVQVGFDMIWRHFGSGTPSWADTFNLLKRMTPKRSEAPNMAAVRIVLPKSWDLAVGAKKIEFVDSTTGLAAKLRVSADHQNPSAIVLRGQSSVLAKAADELISACKDVEVFSLGEVAAFDYEMKRLWPAIEDAPDGGSSLPADKLDNIWVHKELQTYWIDKPYEQTPRPKWWTKETFESYITTLVCGRLRPHLAMPFYRQARKDGNLIDTDGIRVNLILKAFEDPAAKDCVTPSVLKMAMAFMAHRGGHRASADRLFTLAEEWGMPMDTDAFNVMLDGYVAKRDVAFFHKFLQKMEARYFHPNARTWLLFLKLVQRDDERRQIIVAMYDLGLFEDPATRRGIAGIMAGYDSYAAFKAGKKLDMFMADQTMRYGEDWFTVGALNRILKEFFRFHGKDSPRFGDFKSLIERQPEDGRKVDVSTINLILDHCAEARDWETALWALSRMPQFACEPDHRTYQLLIALAANAQSPNALGVAFFYGVVDRKLRPPARKTMRHVLLDRNPASFWSSSPPGVRPKIFSAAMARALERSPVARPDNVVAGAEWVILSVCDGYAPVRPLAAALDVAFRTMDRPMHQQLRDAKRRSNVSNGSNSSDGSDGSDSAIQVRDFAVRLADPKGVRPPMTVHLDAFFRPETMLRGWAADEDDVVAGTDARGIGHQETPHQVAKGVTAAGTESAPTARPSDRPATPLVREG</sequence>
<feature type="region of interest" description="Disordered" evidence="6">
    <location>
        <begin position="34"/>
        <end position="64"/>
    </location>
</feature>
<dbReference type="Proteomes" id="UP001163105">
    <property type="component" value="Unassembled WGS sequence"/>
</dbReference>
<keyword evidence="2" id="KW-0677">Repeat</keyword>
<feature type="repeat" description="PPR" evidence="5">
    <location>
        <begin position="563"/>
        <end position="597"/>
    </location>
</feature>
<comment type="caution">
    <text evidence="7">The sequence shown here is derived from an EMBL/GenBank/DDBJ whole genome shotgun (WGS) entry which is preliminary data.</text>
</comment>
<feature type="region of interest" description="Disordered" evidence="6">
    <location>
        <begin position="799"/>
        <end position="839"/>
    </location>
</feature>
<feature type="region of interest" description="Disordered" evidence="6">
    <location>
        <begin position="721"/>
        <end position="747"/>
    </location>
</feature>
<organism evidence="7 8">
    <name type="scientific">Purpureocillium lavendulum</name>
    <dbReference type="NCBI Taxonomy" id="1247861"/>
    <lineage>
        <taxon>Eukaryota</taxon>
        <taxon>Fungi</taxon>
        <taxon>Dikarya</taxon>
        <taxon>Ascomycota</taxon>
        <taxon>Pezizomycotina</taxon>
        <taxon>Sordariomycetes</taxon>
        <taxon>Hypocreomycetidae</taxon>
        <taxon>Hypocreales</taxon>
        <taxon>Ophiocordycipitaceae</taxon>
        <taxon>Purpureocillium</taxon>
    </lineage>
</organism>
<dbReference type="AlphaFoldDB" id="A0AB34FNQ7"/>
<proteinExistence type="inferred from homology"/>
<evidence type="ECO:0000256" key="2">
    <source>
        <dbReference type="ARBA" id="ARBA00022737"/>
    </source>
</evidence>
<evidence type="ECO:0000313" key="8">
    <source>
        <dbReference type="Proteomes" id="UP001163105"/>
    </source>
</evidence>
<accession>A0AB34FNQ7</accession>
<protein>
    <submittedName>
        <fullName evidence="7">Retinol dehydrogenase 12</fullName>
    </submittedName>
</protein>
<name>A0AB34FNQ7_9HYPO</name>
<comment type="function">
    <text evidence="3">Regulates mitochondrial small subunit maturation by controlling 15S rRNA 5'-end processing. Localizes to the 5' precursor of the 15S rRNA in a position that is subsequently occupied by mS47 in the mature yeast mtSSU. Uses structure and sequence-specific RNA recognition, binding to a single-stranded region of the precursor and specifically recognizing bases -6 to -1. The exchange of Ccm1 for mS47 is coupled to the irreversible removal of precursor rRNA that is accompanied by conformational changes of the mitoribosomal proteins uS5m and mS26. These conformational changes signal completion of 5'-end rRNA processing through protection of the mature 5'-end of the 15S rRNA and stabilization of mS47. The removal of the 5' precursor together with the dissociation of Ccm1 may be catalyzed by the 5'-3' exoribonuclease Pet127. Involved in the specific removal of group I introns in mitochondrial encoded transcripts.</text>
</comment>
<keyword evidence="8" id="KW-1185">Reference proteome</keyword>
<evidence type="ECO:0000256" key="3">
    <source>
        <dbReference type="ARBA" id="ARBA00044493"/>
    </source>
</evidence>
<evidence type="ECO:0000256" key="5">
    <source>
        <dbReference type="PROSITE-ProRule" id="PRU00708"/>
    </source>
</evidence>
<dbReference type="PANTHER" id="PTHR47447">
    <property type="entry name" value="OS03G0856100 PROTEIN"/>
    <property type="match status" value="1"/>
</dbReference>
<dbReference type="PANTHER" id="PTHR47447:SF23">
    <property type="entry name" value="PENTACOTRIPEPTIDE-REPEAT REGION OF PRORP DOMAIN-CONTAINING PROTEIN"/>
    <property type="match status" value="1"/>
</dbReference>
<gene>
    <name evidence="7" type="ORF">O9K51_06091</name>
</gene>
<evidence type="ECO:0000256" key="1">
    <source>
        <dbReference type="ARBA" id="ARBA00006192"/>
    </source>
</evidence>
<evidence type="ECO:0000256" key="4">
    <source>
        <dbReference type="ARBA" id="ARBA00044511"/>
    </source>
</evidence>
<dbReference type="Gene3D" id="1.25.40.10">
    <property type="entry name" value="Tetratricopeptide repeat domain"/>
    <property type="match status" value="2"/>
</dbReference>
<dbReference type="PROSITE" id="PS51375">
    <property type="entry name" value="PPR"/>
    <property type="match status" value="1"/>
</dbReference>
<dbReference type="InterPro" id="IPR002885">
    <property type="entry name" value="PPR_rpt"/>
</dbReference>
<comment type="similarity">
    <text evidence="1">Belongs to the CCM1 family.</text>
</comment>